<dbReference type="EMBL" id="CP001390">
    <property type="protein sequence ID" value="ACM19641.1"/>
    <property type="molecule type" value="Genomic_DNA"/>
</dbReference>
<dbReference type="eggNOG" id="COG4675">
    <property type="taxonomic scope" value="Bacteria"/>
</dbReference>
<keyword evidence="3" id="KW-1185">Reference proteome</keyword>
<dbReference type="OrthoDB" id="9810174at2"/>
<dbReference type="HOGENOM" id="CLU_087872_0_0_7"/>
<dbReference type="KEGG" id="geo:Geob_1281"/>
<gene>
    <name evidence="2" type="ordered locus">Geob_1281</name>
</gene>
<dbReference type="RefSeq" id="WP_012646370.1">
    <property type="nucleotide sequence ID" value="NC_011979.1"/>
</dbReference>
<dbReference type="InterPro" id="IPR011083">
    <property type="entry name" value="Phage_tail_collar_dom"/>
</dbReference>
<evidence type="ECO:0000313" key="3">
    <source>
        <dbReference type="Proteomes" id="UP000007721"/>
    </source>
</evidence>
<evidence type="ECO:0000313" key="2">
    <source>
        <dbReference type="EMBL" id="ACM19641.1"/>
    </source>
</evidence>
<dbReference type="Proteomes" id="UP000007721">
    <property type="component" value="Chromosome"/>
</dbReference>
<sequence>MAEPFLGEIRLFGFNFAPVGWATCDGQIMQITQNQALYALLGTTYGGNGTTTFNLPDFQGRTLLHANATYGEGKAGGVETVALATTSELPVHNHVLAANTGPGGSNVPQGNILAATQSPDNTKTAYATAKATPVANLAGGTLSPAGGSAGHNNVQPSLTVNFCIALTGLWPPRN</sequence>
<proteinExistence type="predicted"/>
<dbReference type="InterPro" id="IPR037053">
    <property type="entry name" value="Phage_tail_collar_dom_sf"/>
</dbReference>
<protein>
    <submittedName>
        <fullName evidence="2">Phage tail collar domain protein</fullName>
    </submittedName>
</protein>
<accession>B9M3Z8</accession>
<evidence type="ECO:0000259" key="1">
    <source>
        <dbReference type="Pfam" id="PF07484"/>
    </source>
</evidence>
<dbReference type="Pfam" id="PF07484">
    <property type="entry name" value="Collar"/>
    <property type="match status" value="1"/>
</dbReference>
<organism evidence="2 3">
    <name type="scientific">Geotalea daltonii (strain DSM 22248 / JCM 15807 / FRC-32)</name>
    <name type="common">Geobacter daltonii</name>
    <dbReference type="NCBI Taxonomy" id="316067"/>
    <lineage>
        <taxon>Bacteria</taxon>
        <taxon>Pseudomonadati</taxon>
        <taxon>Thermodesulfobacteriota</taxon>
        <taxon>Desulfuromonadia</taxon>
        <taxon>Geobacterales</taxon>
        <taxon>Geobacteraceae</taxon>
        <taxon>Geotalea</taxon>
    </lineage>
</organism>
<feature type="domain" description="Phage tail collar" evidence="1">
    <location>
        <begin position="7"/>
        <end position="62"/>
    </location>
</feature>
<dbReference type="SUPFAM" id="SSF88874">
    <property type="entry name" value="Receptor-binding domain of short tail fibre protein gp12"/>
    <property type="match status" value="1"/>
</dbReference>
<reference evidence="2 3" key="1">
    <citation type="submission" date="2009-01" db="EMBL/GenBank/DDBJ databases">
        <title>Complete sequence of Geobacter sp. FRC-32.</title>
        <authorList>
            <consortium name="US DOE Joint Genome Institute"/>
            <person name="Lucas S."/>
            <person name="Copeland A."/>
            <person name="Lapidus A."/>
            <person name="Glavina del Rio T."/>
            <person name="Dalin E."/>
            <person name="Tice H."/>
            <person name="Bruce D."/>
            <person name="Goodwin L."/>
            <person name="Pitluck S."/>
            <person name="Saunders E."/>
            <person name="Brettin T."/>
            <person name="Detter J.C."/>
            <person name="Han C."/>
            <person name="Larimer F."/>
            <person name="Land M."/>
            <person name="Hauser L."/>
            <person name="Kyrpides N."/>
            <person name="Ovchinnikova G."/>
            <person name="Kostka J."/>
            <person name="Richardson P."/>
        </authorList>
    </citation>
    <scope>NUCLEOTIDE SEQUENCE [LARGE SCALE GENOMIC DNA]</scope>
    <source>
        <strain evidence="3">DSM 22248 / JCM 15807 / FRC-32</strain>
    </source>
</reference>
<dbReference type="STRING" id="316067.Geob_1281"/>
<dbReference type="AlphaFoldDB" id="B9M3Z8"/>
<dbReference type="Gene3D" id="3.90.1340.10">
    <property type="entry name" value="Phage tail collar domain"/>
    <property type="match status" value="1"/>
</dbReference>
<name>B9M3Z8_GEODF</name>